<evidence type="ECO:0000313" key="6">
    <source>
        <dbReference type="RefSeq" id="XP_013919359.1"/>
    </source>
</evidence>
<dbReference type="Pfam" id="PF08711">
    <property type="entry name" value="Med26"/>
    <property type="match status" value="1"/>
</dbReference>
<dbReference type="Proteomes" id="UP000504617">
    <property type="component" value="Unplaced"/>
</dbReference>
<evidence type="ECO:0000259" key="4">
    <source>
        <dbReference type="PROSITE" id="PS51319"/>
    </source>
</evidence>
<reference evidence="6" key="1">
    <citation type="submission" date="2025-08" db="UniProtKB">
        <authorList>
            <consortium name="RefSeq"/>
        </authorList>
    </citation>
    <scope>IDENTIFICATION</scope>
    <source>
        <tissue evidence="6">Skeletal muscle</tissue>
    </source>
</reference>
<dbReference type="RefSeq" id="XP_013919359.1">
    <property type="nucleotide sequence ID" value="XM_014063884.1"/>
</dbReference>
<dbReference type="OrthoDB" id="44867at2759"/>
<dbReference type="GeneID" id="106546896"/>
<protein>
    <submittedName>
        <fullName evidence="6">Uncharacterized protein LOC106546896</fullName>
    </submittedName>
</protein>
<dbReference type="SUPFAM" id="SSF47676">
    <property type="entry name" value="Conserved domain common to transcription factors TFIIS, elongin A, CRSP70"/>
    <property type="match status" value="1"/>
</dbReference>
<dbReference type="InterPro" id="IPR035441">
    <property type="entry name" value="TFIIS/LEDGF_dom_sf"/>
</dbReference>
<proteinExistence type="predicted"/>
<organism evidence="5 6">
    <name type="scientific">Thamnophis sirtalis</name>
    <dbReference type="NCBI Taxonomy" id="35019"/>
    <lineage>
        <taxon>Eukaryota</taxon>
        <taxon>Metazoa</taxon>
        <taxon>Chordata</taxon>
        <taxon>Craniata</taxon>
        <taxon>Vertebrata</taxon>
        <taxon>Euteleostomi</taxon>
        <taxon>Lepidosauria</taxon>
        <taxon>Squamata</taxon>
        <taxon>Bifurcata</taxon>
        <taxon>Unidentata</taxon>
        <taxon>Episquamata</taxon>
        <taxon>Toxicofera</taxon>
        <taxon>Serpentes</taxon>
        <taxon>Colubroidea</taxon>
        <taxon>Colubridae</taxon>
        <taxon>Natricinae</taxon>
        <taxon>Thamnophis</taxon>
    </lineage>
</organism>
<dbReference type="Gene3D" id="1.20.930.10">
    <property type="entry name" value="Conserved domain common to transcription factors TFIIS, elongin A, CRSP70"/>
    <property type="match status" value="1"/>
</dbReference>
<gene>
    <name evidence="6" type="primary">LOC106546896</name>
</gene>
<dbReference type="AlphaFoldDB" id="A0A6I9XTG2"/>
<dbReference type="InterPro" id="IPR003617">
    <property type="entry name" value="TFIIS/CRSP70_N_sub"/>
</dbReference>
<comment type="subcellular location">
    <subcellularLocation>
        <location evidence="1 3">Nucleus</location>
    </subcellularLocation>
</comment>
<evidence type="ECO:0000256" key="1">
    <source>
        <dbReference type="ARBA" id="ARBA00004123"/>
    </source>
</evidence>
<dbReference type="PROSITE" id="PS51319">
    <property type="entry name" value="TFIIS_N"/>
    <property type="match status" value="1"/>
</dbReference>
<sequence>MGQAEELIRTAKKLDKMVSRKNTVRRGENPNHLRTTCCFLRCAFAGSLLLTQTRLLQALRVCAIRRLFVCLFCSGFRVTLGRVCKWFSRRRRGVASWKTRGWREEGKRKWGYTFLSVKGPVRFASGKRASRNATHKEKETMYRQISSSVICQTHFSSQDGFLAQGLPGLHGRFLDGVGVHGAAAVDADALHLLVLFVQPGDVPRHPRRAVGFHFAPEGGVEVLVELGVQEVPRCGFLQILQEHQRFVEVLQEHHQMKTPVDLANVLLDQRAVGIQVVVIAQVEEKEILEVVRVVPFWVVVMPRVPQEFSQLVIAQHLPGQRDDPPKVVERRLKEVGRIPQHRHEDGVRRQQLAHLLVLEAHVVADDVEAHAGLVVFHLVAVEERRVVEIAPSVGEGELEAVLLPETEEDIEEGAAGCFIYSLCHADLQGWDRVGVQKQHEAGEKRPQDEAFTHGLPVLPLGQHYDRLKEEAGENAVWIPVMKILLSLFQTTKIGVAVNAVRKHCSDKEVVALAKLLIKNWKRLLVVLYHGIFKLAITYF</sequence>
<evidence type="ECO:0000256" key="3">
    <source>
        <dbReference type="PROSITE-ProRule" id="PRU00649"/>
    </source>
</evidence>
<feature type="domain" description="TFIIS N-terminal" evidence="4">
    <location>
        <begin position="462"/>
        <end position="527"/>
    </location>
</feature>
<dbReference type="InterPro" id="IPR017923">
    <property type="entry name" value="TFIIS_N"/>
</dbReference>
<dbReference type="KEGG" id="tsr:106546896"/>
<name>A0A6I9XTG2_9SAUR</name>
<keyword evidence="2 3" id="KW-0539">Nucleus</keyword>
<dbReference type="GO" id="GO:0005634">
    <property type="term" value="C:nucleus"/>
    <property type="evidence" value="ECO:0007669"/>
    <property type="project" value="UniProtKB-SubCell"/>
</dbReference>
<accession>A0A6I9XTG2</accession>
<evidence type="ECO:0000256" key="2">
    <source>
        <dbReference type="ARBA" id="ARBA00023242"/>
    </source>
</evidence>
<evidence type="ECO:0000313" key="5">
    <source>
        <dbReference type="Proteomes" id="UP000504617"/>
    </source>
</evidence>
<keyword evidence="5" id="KW-1185">Reference proteome</keyword>
<dbReference type="SMART" id="SM00509">
    <property type="entry name" value="TFS2N"/>
    <property type="match status" value="1"/>
</dbReference>